<feature type="transmembrane region" description="Helical" evidence="1">
    <location>
        <begin position="86"/>
        <end position="105"/>
    </location>
</feature>
<organism evidence="2 3">
    <name type="scientific">Pleurodeles waltl</name>
    <name type="common">Iberian ribbed newt</name>
    <dbReference type="NCBI Taxonomy" id="8319"/>
    <lineage>
        <taxon>Eukaryota</taxon>
        <taxon>Metazoa</taxon>
        <taxon>Chordata</taxon>
        <taxon>Craniata</taxon>
        <taxon>Vertebrata</taxon>
        <taxon>Euteleostomi</taxon>
        <taxon>Amphibia</taxon>
        <taxon>Batrachia</taxon>
        <taxon>Caudata</taxon>
        <taxon>Salamandroidea</taxon>
        <taxon>Salamandridae</taxon>
        <taxon>Pleurodelinae</taxon>
        <taxon>Pleurodeles</taxon>
    </lineage>
</organism>
<keyword evidence="3" id="KW-1185">Reference proteome</keyword>
<accession>A0AAV7LME9</accession>
<dbReference type="EMBL" id="JANPWB010000015">
    <property type="protein sequence ID" value="KAJ1090103.1"/>
    <property type="molecule type" value="Genomic_DNA"/>
</dbReference>
<dbReference type="Proteomes" id="UP001066276">
    <property type="component" value="Chromosome 11"/>
</dbReference>
<keyword evidence="1" id="KW-0812">Transmembrane</keyword>
<keyword evidence="1" id="KW-1133">Transmembrane helix</keyword>
<gene>
    <name evidence="2" type="ORF">NDU88_003241</name>
</gene>
<evidence type="ECO:0000313" key="2">
    <source>
        <dbReference type="EMBL" id="KAJ1090103.1"/>
    </source>
</evidence>
<sequence length="162" mass="18045">MLQAETVDVRTSVKLVSFRAPQQNKGILCFLLYSGEELLELRYFYCCLNGKRGSILFLGSSVVDLFCYWDAPLWCLRDTAVYFTNIGKLLLCPTLGFVFFLIYVFRLSALPRAGGAIISRQRALPRAGGAIISRHRCAQPSLLECLGSSINLLTPQTCTPLL</sequence>
<keyword evidence="1" id="KW-0472">Membrane</keyword>
<dbReference type="AlphaFoldDB" id="A0AAV7LME9"/>
<proteinExistence type="predicted"/>
<comment type="caution">
    <text evidence="2">The sequence shown here is derived from an EMBL/GenBank/DDBJ whole genome shotgun (WGS) entry which is preliminary data.</text>
</comment>
<evidence type="ECO:0000313" key="3">
    <source>
        <dbReference type="Proteomes" id="UP001066276"/>
    </source>
</evidence>
<protein>
    <submittedName>
        <fullName evidence="2">Uncharacterized protein</fullName>
    </submittedName>
</protein>
<evidence type="ECO:0000256" key="1">
    <source>
        <dbReference type="SAM" id="Phobius"/>
    </source>
</evidence>
<reference evidence="2" key="1">
    <citation type="journal article" date="2022" name="bioRxiv">
        <title>Sequencing and chromosome-scale assembly of the giantPleurodeles waltlgenome.</title>
        <authorList>
            <person name="Brown T."/>
            <person name="Elewa A."/>
            <person name="Iarovenko S."/>
            <person name="Subramanian E."/>
            <person name="Araus A.J."/>
            <person name="Petzold A."/>
            <person name="Susuki M."/>
            <person name="Suzuki K.-i.T."/>
            <person name="Hayashi T."/>
            <person name="Toyoda A."/>
            <person name="Oliveira C."/>
            <person name="Osipova E."/>
            <person name="Leigh N.D."/>
            <person name="Simon A."/>
            <person name="Yun M.H."/>
        </authorList>
    </citation>
    <scope>NUCLEOTIDE SEQUENCE</scope>
    <source>
        <strain evidence="2">20211129_DDA</strain>
        <tissue evidence="2">Liver</tissue>
    </source>
</reference>
<name>A0AAV7LME9_PLEWA</name>